<evidence type="ECO:0000313" key="7">
    <source>
        <dbReference type="Proteomes" id="UP000280842"/>
    </source>
</evidence>
<dbReference type="EMBL" id="REFO01000013">
    <property type="protein sequence ID" value="RMA93293.1"/>
    <property type="molecule type" value="Genomic_DNA"/>
</dbReference>
<dbReference type="SUPFAM" id="SSF57829">
    <property type="entry name" value="Zn-binding ribosomal proteins"/>
    <property type="match status" value="1"/>
</dbReference>
<keyword evidence="3 5" id="KW-0687">Ribonucleoprotein</keyword>
<keyword evidence="7" id="KW-1185">Reference proteome</keyword>
<dbReference type="Proteomes" id="UP000280842">
    <property type="component" value="Unassembled WGS sequence"/>
</dbReference>
<dbReference type="NCBIfam" id="TIGR01031">
    <property type="entry name" value="rpmF_bact"/>
    <property type="match status" value="1"/>
</dbReference>
<dbReference type="InterPro" id="IPR011332">
    <property type="entry name" value="Ribosomal_zn-bd"/>
</dbReference>
<name>A0A3M0B7D3_9AQUI</name>
<keyword evidence="2 5" id="KW-0689">Ribosomal protein</keyword>
<dbReference type="Pfam" id="PF01783">
    <property type="entry name" value="Ribosomal_L32p"/>
    <property type="match status" value="1"/>
</dbReference>
<dbReference type="InterPro" id="IPR002677">
    <property type="entry name" value="Ribosomal_bL32"/>
</dbReference>
<dbReference type="AlphaFoldDB" id="A0A3M0B7D3"/>
<evidence type="ECO:0000313" key="6">
    <source>
        <dbReference type="EMBL" id="RMA93293.1"/>
    </source>
</evidence>
<dbReference type="GO" id="GO:0006412">
    <property type="term" value="P:translation"/>
    <property type="evidence" value="ECO:0007669"/>
    <property type="project" value="UniProtKB-UniRule"/>
</dbReference>
<dbReference type="PANTHER" id="PTHR35534">
    <property type="entry name" value="50S RIBOSOMAL PROTEIN L32"/>
    <property type="match status" value="1"/>
</dbReference>
<comment type="caution">
    <text evidence="6">The sequence shown here is derived from an EMBL/GenBank/DDBJ whole genome shotgun (WGS) entry which is preliminary data.</text>
</comment>
<dbReference type="PANTHER" id="PTHR35534:SF1">
    <property type="entry name" value="LARGE RIBOSOMAL SUBUNIT PROTEIN BL32"/>
    <property type="match status" value="1"/>
</dbReference>
<evidence type="ECO:0000256" key="3">
    <source>
        <dbReference type="ARBA" id="ARBA00023274"/>
    </source>
</evidence>
<evidence type="ECO:0000256" key="5">
    <source>
        <dbReference type="HAMAP-Rule" id="MF_00340"/>
    </source>
</evidence>
<evidence type="ECO:0000256" key="1">
    <source>
        <dbReference type="ARBA" id="ARBA00008560"/>
    </source>
</evidence>
<evidence type="ECO:0000256" key="4">
    <source>
        <dbReference type="ARBA" id="ARBA00035178"/>
    </source>
</evidence>
<organism evidence="6 7">
    <name type="scientific">Hydrogenothermus marinus</name>
    <dbReference type="NCBI Taxonomy" id="133270"/>
    <lineage>
        <taxon>Bacteria</taxon>
        <taxon>Pseudomonadati</taxon>
        <taxon>Aquificota</taxon>
        <taxon>Aquificia</taxon>
        <taxon>Aquificales</taxon>
        <taxon>Hydrogenothermaceae</taxon>
        <taxon>Hydrogenothermus</taxon>
    </lineage>
</organism>
<dbReference type="GO" id="GO:0015934">
    <property type="term" value="C:large ribosomal subunit"/>
    <property type="evidence" value="ECO:0007669"/>
    <property type="project" value="InterPro"/>
</dbReference>
<comment type="similarity">
    <text evidence="1 5">Belongs to the bacterial ribosomal protein bL32 family.</text>
</comment>
<dbReference type="InterPro" id="IPR044957">
    <property type="entry name" value="Ribosomal_bL32_bact"/>
</dbReference>
<dbReference type="GO" id="GO:0003735">
    <property type="term" value="F:structural constituent of ribosome"/>
    <property type="evidence" value="ECO:0007669"/>
    <property type="project" value="InterPro"/>
</dbReference>
<evidence type="ECO:0000256" key="2">
    <source>
        <dbReference type="ARBA" id="ARBA00022980"/>
    </source>
</evidence>
<protein>
    <recommendedName>
        <fullName evidence="4 5">Large ribosomal subunit protein bL32</fullName>
    </recommendedName>
</protein>
<reference evidence="6 7" key="1">
    <citation type="submission" date="2018-10" db="EMBL/GenBank/DDBJ databases">
        <title>Genomic Encyclopedia of Archaeal and Bacterial Type Strains, Phase II (KMG-II): from individual species to whole genera.</title>
        <authorList>
            <person name="Goeker M."/>
        </authorList>
    </citation>
    <scope>NUCLEOTIDE SEQUENCE [LARGE SCALE GENOMIC DNA]</scope>
    <source>
        <strain evidence="6 7">VM1</strain>
    </source>
</reference>
<proteinExistence type="inferred from homology"/>
<dbReference type="RefSeq" id="WP_121923462.1">
    <property type="nucleotide sequence ID" value="NZ_REFO01000013.1"/>
</dbReference>
<dbReference type="HAMAP" id="MF_00340">
    <property type="entry name" value="Ribosomal_bL32"/>
    <property type="match status" value="1"/>
</dbReference>
<gene>
    <name evidence="5" type="primary">rpmF</name>
    <name evidence="6" type="ORF">CLV39_1355</name>
</gene>
<sequence>MAAPKRKKSKAKTAMRKAQWYKKLNIPGISLCPECGQPKKPHRVCPHCGYYKDKEVVEVI</sequence>
<dbReference type="OrthoDB" id="9812874at2"/>
<accession>A0A3M0B7D3</accession>